<comment type="caution">
    <text evidence="1">The sequence shown here is derived from an EMBL/GenBank/DDBJ whole genome shotgun (WGS) entry which is preliminary data.</text>
</comment>
<dbReference type="Proteomes" id="UP000265520">
    <property type="component" value="Unassembled WGS sequence"/>
</dbReference>
<proteinExistence type="predicted"/>
<reference evidence="1 2" key="1">
    <citation type="journal article" date="2018" name="Front. Plant Sci.">
        <title>Red Clover (Trifolium pratense) and Zigzag Clover (T. medium) - A Picture of Genomic Similarities and Differences.</title>
        <authorList>
            <person name="Dluhosova J."/>
            <person name="Istvanek J."/>
            <person name="Nedelnik J."/>
            <person name="Repkova J."/>
        </authorList>
    </citation>
    <scope>NUCLEOTIDE SEQUENCE [LARGE SCALE GENOMIC DNA]</scope>
    <source>
        <strain evidence="2">cv. 10/8</strain>
        <tissue evidence="1">Leaf</tissue>
    </source>
</reference>
<evidence type="ECO:0000313" key="1">
    <source>
        <dbReference type="EMBL" id="MCI90403.1"/>
    </source>
</evidence>
<evidence type="ECO:0000313" key="2">
    <source>
        <dbReference type="Proteomes" id="UP000265520"/>
    </source>
</evidence>
<dbReference type="AlphaFoldDB" id="A0A392VSD3"/>
<keyword evidence="2" id="KW-1185">Reference proteome</keyword>
<sequence>MHVRCATIFPSPRFNLHAIQGELSLLLLNYSRMAFPSKANAGSGPKNTE</sequence>
<protein>
    <submittedName>
        <fullName evidence="1">Uncharacterized protein</fullName>
    </submittedName>
</protein>
<organism evidence="1 2">
    <name type="scientific">Trifolium medium</name>
    <dbReference type="NCBI Taxonomy" id="97028"/>
    <lineage>
        <taxon>Eukaryota</taxon>
        <taxon>Viridiplantae</taxon>
        <taxon>Streptophyta</taxon>
        <taxon>Embryophyta</taxon>
        <taxon>Tracheophyta</taxon>
        <taxon>Spermatophyta</taxon>
        <taxon>Magnoliopsida</taxon>
        <taxon>eudicotyledons</taxon>
        <taxon>Gunneridae</taxon>
        <taxon>Pentapetalae</taxon>
        <taxon>rosids</taxon>
        <taxon>fabids</taxon>
        <taxon>Fabales</taxon>
        <taxon>Fabaceae</taxon>
        <taxon>Papilionoideae</taxon>
        <taxon>50 kb inversion clade</taxon>
        <taxon>NPAAA clade</taxon>
        <taxon>Hologalegina</taxon>
        <taxon>IRL clade</taxon>
        <taxon>Trifolieae</taxon>
        <taxon>Trifolium</taxon>
    </lineage>
</organism>
<feature type="non-terminal residue" evidence="1">
    <location>
        <position position="49"/>
    </location>
</feature>
<dbReference type="EMBL" id="LXQA011243717">
    <property type="protein sequence ID" value="MCI90403.1"/>
    <property type="molecule type" value="Genomic_DNA"/>
</dbReference>
<accession>A0A392VSD3</accession>
<name>A0A392VSD3_9FABA</name>